<accession>A0A2M8KSL8</accession>
<comment type="caution">
    <text evidence="3">The sequence shown here is derived from an EMBL/GenBank/DDBJ whole genome shotgun (WGS) entry which is preliminary data.</text>
</comment>
<evidence type="ECO:0000256" key="2">
    <source>
        <dbReference type="ARBA" id="ARBA00022679"/>
    </source>
</evidence>
<dbReference type="GO" id="GO:0016758">
    <property type="term" value="F:hexosyltransferase activity"/>
    <property type="evidence" value="ECO:0007669"/>
    <property type="project" value="TreeGrafter"/>
</dbReference>
<proteinExistence type="predicted"/>
<evidence type="ECO:0008006" key="5">
    <source>
        <dbReference type="Google" id="ProtNLM"/>
    </source>
</evidence>
<dbReference type="InterPro" id="IPR004629">
    <property type="entry name" value="WecG_TagA_CpsF"/>
</dbReference>
<evidence type="ECO:0000256" key="1">
    <source>
        <dbReference type="ARBA" id="ARBA00022676"/>
    </source>
</evidence>
<dbReference type="PANTHER" id="PTHR34136:SF1">
    <property type="entry name" value="UDP-N-ACETYL-D-MANNOSAMINURONIC ACID TRANSFERASE"/>
    <property type="match status" value="1"/>
</dbReference>
<keyword evidence="1" id="KW-0328">Glycosyltransferase</keyword>
<protein>
    <recommendedName>
        <fullName evidence="5">Glycosyltransferase</fullName>
    </recommendedName>
</protein>
<dbReference type="NCBIfam" id="TIGR00696">
    <property type="entry name" value="wecG_tagA_cpsF"/>
    <property type="match status" value="1"/>
</dbReference>
<organism evidence="3 4">
    <name type="scientific">Candidatus Roizmanbacteria bacterium CG10_big_fil_rev_8_21_14_0_10_39_6</name>
    <dbReference type="NCBI Taxonomy" id="1974853"/>
    <lineage>
        <taxon>Bacteria</taxon>
        <taxon>Candidatus Roizmaniibacteriota</taxon>
    </lineage>
</organism>
<dbReference type="Pfam" id="PF03808">
    <property type="entry name" value="Glyco_tran_WecG"/>
    <property type="match status" value="1"/>
</dbReference>
<gene>
    <name evidence="3" type="ORF">COU88_02510</name>
</gene>
<dbReference type="Proteomes" id="UP000229554">
    <property type="component" value="Unassembled WGS sequence"/>
</dbReference>
<evidence type="ECO:0000313" key="4">
    <source>
        <dbReference type="Proteomes" id="UP000229554"/>
    </source>
</evidence>
<sequence length="253" mass="29142">MVTLKFLGNDLNFLDKRDILESFLKNKPLLQKTVHIVSINPENIVCMKQDKEFERVVTKAQGHIADGIGIVTVARMLYKQHLSRVTGVDTMEYLLDIAGSQRMRAVLIGGRGKIAESIAECYKKRYPGFNIIGIEGYSNIRNRRKVETDAIFHIVRTVKPRLVFVAYGSPWQEKWIETHRTQFAGSIVMGIGGGFDLMGKSIARAPILIQKVGLEWLFRLMREPWRLGRQLRLGIYIKYVIREYITRIGFWDN</sequence>
<dbReference type="CDD" id="cd06533">
    <property type="entry name" value="Glyco_transf_WecG_TagA"/>
    <property type="match status" value="1"/>
</dbReference>
<name>A0A2M8KSL8_9BACT</name>
<keyword evidence="2" id="KW-0808">Transferase</keyword>
<evidence type="ECO:0000313" key="3">
    <source>
        <dbReference type="EMBL" id="PJE62889.1"/>
    </source>
</evidence>
<reference evidence="4" key="1">
    <citation type="submission" date="2017-09" db="EMBL/GenBank/DDBJ databases">
        <title>Depth-based differentiation of microbial function through sediment-hosted aquifers and enrichment of novel symbionts in the deep terrestrial subsurface.</title>
        <authorList>
            <person name="Probst A.J."/>
            <person name="Ladd B."/>
            <person name="Jarett J.K."/>
            <person name="Geller-Mcgrath D.E."/>
            <person name="Sieber C.M.K."/>
            <person name="Emerson J.B."/>
            <person name="Anantharaman K."/>
            <person name="Thomas B.C."/>
            <person name="Malmstrom R."/>
            <person name="Stieglmeier M."/>
            <person name="Klingl A."/>
            <person name="Woyke T."/>
            <person name="Ryan C.M."/>
            <person name="Banfield J.F."/>
        </authorList>
    </citation>
    <scope>NUCLEOTIDE SEQUENCE [LARGE SCALE GENOMIC DNA]</scope>
</reference>
<dbReference type="AlphaFoldDB" id="A0A2M8KSL8"/>
<dbReference type="EMBL" id="PFED01000109">
    <property type="protein sequence ID" value="PJE62889.1"/>
    <property type="molecule type" value="Genomic_DNA"/>
</dbReference>
<dbReference type="PANTHER" id="PTHR34136">
    <property type="match status" value="1"/>
</dbReference>